<evidence type="ECO:0000313" key="2">
    <source>
        <dbReference type="EMBL" id="SJN43677.1"/>
    </source>
</evidence>
<protein>
    <submittedName>
        <fullName evidence="2">Uncharacterized protein</fullName>
    </submittedName>
</protein>
<dbReference type="GO" id="GO:0004521">
    <property type="term" value="F:RNA endonuclease activity"/>
    <property type="evidence" value="ECO:0007669"/>
    <property type="project" value="InterPro"/>
</dbReference>
<evidence type="ECO:0000313" key="3">
    <source>
        <dbReference type="Proteomes" id="UP000195611"/>
    </source>
</evidence>
<evidence type="ECO:0000256" key="1">
    <source>
        <dbReference type="SAM" id="MobiDB-lite"/>
    </source>
</evidence>
<sequence>MENIKPNYFYHISDEYFDKYNKHNDPEITQNKDSRRPYYYAIKVKNQKDLYFLIPLSSQIEKYEKIIESREKRGLPNDTIHIAKVAGSKSAFLLNKMIPVPAKYITSEKKYYGVPVKLVSNPTIRAIEEKAKRIVLLTNTNAKIPYQPDIKKLLSEISKDLQQEKDISKEKLETKEETPIGKPKKDSPKHGQSPKI</sequence>
<dbReference type="CDD" id="cd17492">
    <property type="entry name" value="toxin_CptN"/>
    <property type="match status" value="1"/>
</dbReference>
<feature type="compositionally biased region" description="Basic and acidic residues" evidence="1">
    <location>
        <begin position="164"/>
        <end position="189"/>
    </location>
</feature>
<dbReference type="RefSeq" id="WP_087059866.1">
    <property type="nucleotide sequence ID" value="NZ_FUKW01000144.1"/>
</dbReference>
<dbReference type="AlphaFoldDB" id="A0A1R4KHK8"/>
<gene>
    <name evidence="2" type="ORF">FM115_10140</name>
</gene>
<name>A0A1R4KHK8_9LACT</name>
<feature type="region of interest" description="Disordered" evidence="1">
    <location>
        <begin position="164"/>
        <end position="196"/>
    </location>
</feature>
<dbReference type="NCBIfam" id="NF047359">
    <property type="entry name" value="CptIN"/>
    <property type="match status" value="1"/>
</dbReference>
<reference evidence="2 3" key="1">
    <citation type="submission" date="2017-02" db="EMBL/GenBank/DDBJ databases">
        <authorList>
            <person name="Peterson S.W."/>
        </authorList>
    </citation>
    <scope>NUCLEOTIDE SEQUENCE [LARGE SCALE GENOMIC DNA]</scope>
    <source>
        <strain evidence="2 3">42ea</strain>
    </source>
</reference>
<dbReference type="Gene3D" id="3.10.129.130">
    <property type="match status" value="1"/>
</dbReference>
<dbReference type="EMBL" id="FUKW01000144">
    <property type="protein sequence ID" value="SJN43677.1"/>
    <property type="molecule type" value="Genomic_DNA"/>
</dbReference>
<dbReference type="GO" id="GO:0003723">
    <property type="term" value="F:RNA binding"/>
    <property type="evidence" value="ECO:0007669"/>
    <property type="project" value="InterPro"/>
</dbReference>
<accession>A0A1R4KHK8</accession>
<dbReference type="InterPro" id="IPR058108">
    <property type="entry name" value="CptIN-like"/>
</dbReference>
<organism evidence="2 3">
    <name type="scientific">Marinilactibacillus psychrotolerans 42ea</name>
    <dbReference type="NCBI Taxonomy" id="1255609"/>
    <lineage>
        <taxon>Bacteria</taxon>
        <taxon>Bacillati</taxon>
        <taxon>Bacillota</taxon>
        <taxon>Bacilli</taxon>
        <taxon>Lactobacillales</taxon>
        <taxon>Carnobacteriaceae</taxon>
        <taxon>Marinilactibacillus</taxon>
    </lineage>
</organism>
<dbReference type="Proteomes" id="UP000195611">
    <property type="component" value="Unassembled WGS sequence"/>
</dbReference>
<proteinExistence type="predicted"/>
<dbReference type="InterPro" id="IPR053735">
    <property type="entry name" value="Type_III_TA_endoRNase"/>
</dbReference>